<reference evidence="9 10" key="1">
    <citation type="submission" date="2016-10" db="EMBL/GenBank/DDBJ databases">
        <authorList>
            <person name="de Groot N.N."/>
        </authorList>
    </citation>
    <scope>NUCLEOTIDE SEQUENCE [LARGE SCALE GENOMIC DNA]</scope>
    <source>
        <strain evidence="9 10">DSM 15019</strain>
    </source>
</reference>
<dbReference type="RefSeq" id="WP_060922508.1">
    <property type="nucleotide sequence ID" value="NZ_LT629770.1"/>
</dbReference>
<dbReference type="InterPro" id="IPR000715">
    <property type="entry name" value="Glycosyl_transferase_4"/>
</dbReference>
<dbReference type="GO" id="GO:0005886">
    <property type="term" value="C:plasma membrane"/>
    <property type="evidence" value="ECO:0007669"/>
    <property type="project" value="UniProtKB-SubCell"/>
</dbReference>
<feature type="transmembrane region" description="Helical" evidence="8">
    <location>
        <begin position="6"/>
        <end position="27"/>
    </location>
</feature>
<dbReference type="EMBL" id="LT629770">
    <property type="protein sequence ID" value="SDT04568.1"/>
    <property type="molecule type" value="Genomic_DNA"/>
</dbReference>
<evidence type="ECO:0000313" key="10">
    <source>
        <dbReference type="Proteomes" id="UP000182126"/>
    </source>
</evidence>
<keyword evidence="3 9" id="KW-0808">Transferase</keyword>
<feature type="transmembrane region" description="Helical" evidence="8">
    <location>
        <begin position="227"/>
        <end position="245"/>
    </location>
</feature>
<evidence type="ECO:0000256" key="8">
    <source>
        <dbReference type="SAM" id="Phobius"/>
    </source>
</evidence>
<comment type="subcellular location">
    <subcellularLocation>
        <location evidence="1">Cell membrane</location>
        <topology evidence="1">Multi-pass membrane protein</topology>
    </subcellularLocation>
</comment>
<dbReference type="GeneID" id="36301004"/>
<name>A0A1H1X5I0_9MICO</name>
<evidence type="ECO:0000256" key="3">
    <source>
        <dbReference type="ARBA" id="ARBA00022679"/>
    </source>
</evidence>
<organism evidence="9 10">
    <name type="scientific">Microbacterium paraoxydans</name>
    <dbReference type="NCBI Taxonomy" id="199592"/>
    <lineage>
        <taxon>Bacteria</taxon>
        <taxon>Bacillati</taxon>
        <taxon>Actinomycetota</taxon>
        <taxon>Actinomycetes</taxon>
        <taxon>Micrococcales</taxon>
        <taxon>Microbacteriaceae</taxon>
        <taxon>Microbacterium</taxon>
    </lineage>
</organism>
<feature type="transmembrane region" description="Helical" evidence="8">
    <location>
        <begin position="134"/>
        <end position="154"/>
    </location>
</feature>
<feature type="transmembrane region" description="Helical" evidence="8">
    <location>
        <begin position="78"/>
        <end position="96"/>
    </location>
</feature>
<feature type="binding site" evidence="7">
    <location>
        <position position="226"/>
    </location>
    <ligand>
        <name>Mg(2+)</name>
        <dbReference type="ChEBI" id="CHEBI:18420"/>
    </ligand>
</feature>
<dbReference type="Pfam" id="PF00953">
    <property type="entry name" value="Glycos_transf_4"/>
    <property type="match status" value="1"/>
</dbReference>
<evidence type="ECO:0000256" key="5">
    <source>
        <dbReference type="ARBA" id="ARBA00022989"/>
    </source>
</evidence>
<feature type="transmembrane region" description="Helical" evidence="8">
    <location>
        <begin position="48"/>
        <end position="66"/>
    </location>
</feature>
<dbReference type="GO" id="GO:0016780">
    <property type="term" value="F:phosphotransferase activity, for other substituted phosphate groups"/>
    <property type="evidence" value="ECO:0007669"/>
    <property type="project" value="InterPro"/>
</dbReference>
<evidence type="ECO:0000256" key="4">
    <source>
        <dbReference type="ARBA" id="ARBA00022692"/>
    </source>
</evidence>
<protein>
    <submittedName>
        <fullName evidence="9">UDP-GlcNAc:undecaprenyl-phosphate GlcNAc-1-phosphate transferase</fullName>
    </submittedName>
</protein>
<proteinExistence type="predicted"/>
<keyword evidence="4 8" id="KW-0812">Transmembrane</keyword>
<dbReference type="PANTHER" id="PTHR22926:SF3">
    <property type="entry name" value="UNDECAPRENYL-PHOSPHATE ALPHA-N-ACETYLGLUCOSAMINYL 1-PHOSPHATE TRANSFERASE"/>
    <property type="match status" value="1"/>
</dbReference>
<dbReference type="CDD" id="cd06853">
    <property type="entry name" value="GT_WecA_like"/>
    <property type="match status" value="1"/>
</dbReference>
<feature type="transmembrane region" description="Helical" evidence="8">
    <location>
        <begin position="347"/>
        <end position="368"/>
    </location>
</feature>
<dbReference type="PANTHER" id="PTHR22926">
    <property type="entry name" value="PHOSPHO-N-ACETYLMURAMOYL-PENTAPEPTIDE-TRANSFERASE"/>
    <property type="match status" value="1"/>
</dbReference>
<keyword evidence="2" id="KW-1003">Cell membrane</keyword>
<evidence type="ECO:0000313" key="9">
    <source>
        <dbReference type="EMBL" id="SDT04568.1"/>
    </source>
</evidence>
<evidence type="ECO:0000256" key="1">
    <source>
        <dbReference type="ARBA" id="ARBA00004651"/>
    </source>
</evidence>
<feature type="binding site" evidence="7">
    <location>
        <position position="158"/>
    </location>
    <ligand>
        <name>Mg(2+)</name>
        <dbReference type="ChEBI" id="CHEBI:18420"/>
    </ligand>
</feature>
<evidence type="ECO:0000256" key="7">
    <source>
        <dbReference type="PIRSR" id="PIRSR600715-1"/>
    </source>
</evidence>
<dbReference type="GO" id="GO:0046872">
    <property type="term" value="F:metal ion binding"/>
    <property type="evidence" value="ECO:0007669"/>
    <property type="project" value="UniProtKB-KW"/>
</dbReference>
<dbReference type="PROSITE" id="PS01348">
    <property type="entry name" value="MRAY_2"/>
    <property type="match status" value="1"/>
</dbReference>
<dbReference type="GO" id="GO:0009103">
    <property type="term" value="P:lipopolysaccharide biosynthetic process"/>
    <property type="evidence" value="ECO:0007669"/>
    <property type="project" value="TreeGrafter"/>
</dbReference>
<dbReference type="GO" id="GO:0044038">
    <property type="term" value="P:cell wall macromolecule biosynthetic process"/>
    <property type="evidence" value="ECO:0007669"/>
    <property type="project" value="TreeGrafter"/>
</dbReference>
<gene>
    <name evidence="9" type="ORF">SAMN04489809_3366</name>
</gene>
<dbReference type="InterPro" id="IPR018480">
    <property type="entry name" value="PNAcMuramoyl-5peptid_Trfase_CS"/>
</dbReference>
<comment type="cofactor">
    <cofactor evidence="7">
        <name>Mg(2+)</name>
        <dbReference type="ChEBI" id="CHEBI:18420"/>
    </cofactor>
</comment>
<dbReference type="GO" id="GO:0071555">
    <property type="term" value="P:cell wall organization"/>
    <property type="evidence" value="ECO:0007669"/>
    <property type="project" value="TreeGrafter"/>
</dbReference>
<dbReference type="AlphaFoldDB" id="A0A1H1X5I0"/>
<feature type="transmembrane region" description="Helical" evidence="8">
    <location>
        <begin position="197"/>
        <end position="215"/>
    </location>
</feature>
<feature type="transmembrane region" description="Helical" evidence="8">
    <location>
        <begin position="319"/>
        <end position="341"/>
    </location>
</feature>
<feature type="transmembrane region" description="Helical" evidence="8">
    <location>
        <begin position="265"/>
        <end position="288"/>
    </location>
</feature>
<evidence type="ECO:0000256" key="2">
    <source>
        <dbReference type="ARBA" id="ARBA00022475"/>
    </source>
</evidence>
<keyword evidence="7" id="KW-0479">Metal-binding</keyword>
<keyword evidence="7" id="KW-0460">Magnesium</keyword>
<dbReference type="eggNOG" id="COG0472">
    <property type="taxonomic scope" value="Bacteria"/>
</dbReference>
<evidence type="ECO:0000256" key="6">
    <source>
        <dbReference type="ARBA" id="ARBA00023136"/>
    </source>
</evidence>
<feature type="transmembrane region" description="Helical" evidence="8">
    <location>
        <begin position="108"/>
        <end position="128"/>
    </location>
</feature>
<keyword evidence="5 8" id="KW-1133">Transmembrane helix</keyword>
<dbReference type="Proteomes" id="UP000182126">
    <property type="component" value="Chromosome I"/>
</dbReference>
<keyword evidence="6 8" id="KW-0472">Membrane</keyword>
<accession>A0A1H1X5I0</accession>
<feature type="transmembrane region" description="Helical" evidence="8">
    <location>
        <begin position="166"/>
        <end position="185"/>
    </location>
</feature>
<sequence>MKQYLFTIIVTAAITFVLTWAVWRLSLRFKLYPGIRERDVHTTPTPRLGGVAIFLGIVAAFAVSAANPFFQSIWTPPQTTWSILAAALLIAVIGVMDDLWDIDWMIKLGAQFLAAGIITVGGGLQILSLPFGDLIVVSSWLSITITMFAIVIVMNAVNFIDGLDGLVAGVCLISNGVFFAYSYIFTRDSGASSYFNLSTFLAAVLIGACLGFLPLNWSPAKLFMGDSGALVIGLLMATSAIAITGQMDPSALDPERLGRSQLIGAFLPILLPLLVVLLPLLDFGLAVLRRMSAGRSPFSPDRKHLHHRMLDLGHRDRDAVLIFYAWTAVISLAVLLMYVGAREDWPGQYLPGVAFGVVGIAACLVITLSPTRRRKTAAGAAPDPIPLEPR</sequence>